<evidence type="ECO:0000256" key="1">
    <source>
        <dbReference type="SAM" id="MobiDB-lite"/>
    </source>
</evidence>
<accession>A0A402AHQ0</accession>
<dbReference type="RefSeq" id="WP_126550098.1">
    <property type="nucleotide sequence ID" value="NZ_BIFS01000001.1"/>
</dbReference>
<comment type="caution">
    <text evidence="2">The sequence shown here is derived from an EMBL/GenBank/DDBJ whole genome shotgun (WGS) entry which is preliminary data.</text>
</comment>
<dbReference type="AlphaFoldDB" id="A0A402AHQ0"/>
<dbReference type="OrthoDB" id="163000at2"/>
<gene>
    <name evidence="2" type="ORF">KDK_23830</name>
</gene>
<keyword evidence="3" id="KW-1185">Reference proteome</keyword>
<organism evidence="2 3">
    <name type="scientific">Dictyobacter kobayashii</name>
    <dbReference type="NCBI Taxonomy" id="2014872"/>
    <lineage>
        <taxon>Bacteria</taxon>
        <taxon>Bacillati</taxon>
        <taxon>Chloroflexota</taxon>
        <taxon>Ktedonobacteria</taxon>
        <taxon>Ktedonobacterales</taxon>
        <taxon>Dictyobacteraceae</taxon>
        <taxon>Dictyobacter</taxon>
    </lineage>
</organism>
<dbReference type="EMBL" id="BIFS01000001">
    <property type="protein sequence ID" value="GCE18583.1"/>
    <property type="molecule type" value="Genomic_DNA"/>
</dbReference>
<feature type="region of interest" description="Disordered" evidence="1">
    <location>
        <begin position="157"/>
        <end position="176"/>
    </location>
</feature>
<reference evidence="3" key="1">
    <citation type="submission" date="2018-12" db="EMBL/GenBank/DDBJ databases">
        <title>Tengunoibacter tsumagoiensis gen. nov., sp. nov., Dictyobacter kobayashii sp. nov., D. alpinus sp. nov., and D. joshuensis sp. nov. and description of Dictyobacteraceae fam. nov. within the order Ktedonobacterales isolated from Tengu-no-mugimeshi.</title>
        <authorList>
            <person name="Wang C.M."/>
            <person name="Zheng Y."/>
            <person name="Sakai Y."/>
            <person name="Toyoda A."/>
            <person name="Minakuchi Y."/>
            <person name="Abe K."/>
            <person name="Yokota A."/>
            <person name="Yabe S."/>
        </authorList>
    </citation>
    <scope>NUCLEOTIDE SEQUENCE [LARGE SCALE GENOMIC DNA]</scope>
    <source>
        <strain evidence="3">Uno11</strain>
    </source>
</reference>
<dbReference type="Proteomes" id="UP000287188">
    <property type="component" value="Unassembled WGS sequence"/>
</dbReference>
<proteinExistence type="predicted"/>
<evidence type="ECO:0000313" key="2">
    <source>
        <dbReference type="EMBL" id="GCE18583.1"/>
    </source>
</evidence>
<evidence type="ECO:0000313" key="3">
    <source>
        <dbReference type="Proteomes" id="UP000287188"/>
    </source>
</evidence>
<feature type="compositionally biased region" description="Polar residues" evidence="1">
    <location>
        <begin position="77"/>
        <end position="86"/>
    </location>
</feature>
<sequence length="176" mass="19337">MIIGGLIAIAVLALIGAFFLSRGGDKNEKPAKVESAQPAATVQPEIDKKATIPAPEFKQRSQQLEFPENPNMPDVSQEPTTAIPQVNTYEETTQMHDTPSYWSQSQPVRQSGRDVAALNRQLYELAGQLHILQRQSRDIEQGLIHLSGVIEGMNRNNDGESVVARNSSVPAMPYSE</sequence>
<feature type="region of interest" description="Disordered" evidence="1">
    <location>
        <begin position="25"/>
        <end position="86"/>
    </location>
</feature>
<protein>
    <submittedName>
        <fullName evidence="2">Uncharacterized protein</fullName>
    </submittedName>
</protein>
<name>A0A402AHQ0_9CHLR</name>